<sequence length="139" mass="15508">MPDVSEEEKYACAHVACDAGREQYPMLAKQDGLRLPQGRQSEYTTTWHRHMAVPPPGGAVVYHRPLQSLEAATNPGTLRTLQHTVEHIYESPTSDRRSPSDDSSVDGGPFYHQLDPDGHDTNVPTDKSKFVPQRQQTCP</sequence>
<dbReference type="Proteomes" id="UP001209878">
    <property type="component" value="Unassembled WGS sequence"/>
</dbReference>
<comment type="caution">
    <text evidence="2">The sequence shown here is derived from an EMBL/GenBank/DDBJ whole genome shotgun (WGS) entry which is preliminary data.</text>
</comment>
<accession>A0AAD9UDZ0</accession>
<proteinExistence type="predicted"/>
<keyword evidence="3" id="KW-1185">Reference proteome</keyword>
<feature type="region of interest" description="Disordered" evidence="1">
    <location>
        <begin position="89"/>
        <end position="139"/>
    </location>
</feature>
<dbReference type="EMBL" id="JAODUO010000221">
    <property type="protein sequence ID" value="KAK2185839.1"/>
    <property type="molecule type" value="Genomic_DNA"/>
</dbReference>
<protein>
    <submittedName>
        <fullName evidence="2">Uncharacterized protein</fullName>
    </submittedName>
</protein>
<organism evidence="2 3">
    <name type="scientific">Ridgeia piscesae</name>
    <name type="common">Tubeworm</name>
    <dbReference type="NCBI Taxonomy" id="27915"/>
    <lineage>
        <taxon>Eukaryota</taxon>
        <taxon>Metazoa</taxon>
        <taxon>Spiralia</taxon>
        <taxon>Lophotrochozoa</taxon>
        <taxon>Annelida</taxon>
        <taxon>Polychaeta</taxon>
        <taxon>Sedentaria</taxon>
        <taxon>Canalipalpata</taxon>
        <taxon>Sabellida</taxon>
        <taxon>Siboglinidae</taxon>
        <taxon>Ridgeia</taxon>
    </lineage>
</organism>
<gene>
    <name evidence="2" type="ORF">NP493_221g01006</name>
</gene>
<name>A0AAD9UDZ0_RIDPI</name>
<dbReference type="AlphaFoldDB" id="A0AAD9UDZ0"/>
<evidence type="ECO:0000256" key="1">
    <source>
        <dbReference type="SAM" id="MobiDB-lite"/>
    </source>
</evidence>
<feature type="compositionally biased region" description="Basic and acidic residues" evidence="1">
    <location>
        <begin position="89"/>
        <end position="100"/>
    </location>
</feature>
<evidence type="ECO:0000313" key="3">
    <source>
        <dbReference type="Proteomes" id="UP001209878"/>
    </source>
</evidence>
<evidence type="ECO:0000313" key="2">
    <source>
        <dbReference type="EMBL" id="KAK2185839.1"/>
    </source>
</evidence>
<reference evidence="2" key="1">
    <citation type="journal article" date="2023" name="Mol. Biol. Evol.">
        <title>Third-Generation Sequencing Reveals the Adaptive Role of the Epigenome in Three Deep-Sea Polychaetes.</title>
        <authorList>
            <person name="Perez M."/>
            <person name="Aroh O."/>
            <person name="Sun Y."/>
            <person name="Lan Y."/>
            <person name="Juniper S.K."/>
            <person name="Young C.R."/>
            <person name="Angers B."/>
            <person name="Qian P.Y."/>
        </authorList>
    </citation>
    <scope>NUCLEOTIDE SEQUENCE</scope>
    <source>
        <strain evidence="2">R07B-5</strain>
    </source>
</reference>